<dbReference type="SMART" id="SM00320">
    <property type="entry name" value="WD40"/>
    <property type="match status" value="11"/>
</dbReference>
<accession>A0A3S3P9D7</accession>
<dbReference type="PANTHER" id="PTHR19854">
    <property type="entry name" value="TRANSDUCIN BETA-LIKE 3"/>
    <property type="match status" value="1"/>
</dbReference>
<dbReference type="InterPro" id="IPR013934">
    <property type="entry name" value="Utp13_C"/>
</dbReference>
<dbReference type="OrthoDB" id="5414888at2759"/>
<dbReference type="GO" id="GO:0030686">
    <property type="term" value="C:90S preribosome"/>
    <property type="evidence" value="ECO:0007669"/>
    <property type="project" value="TreeGrafter"/>
</dbReference>
<feature type="domain" description="U3 small nucleolar RNA-associated protein 13 C-terminal" evidence="6">
    <location>
        <begin position="663"/>
        <end position="802"/>
    </location>
</feature>
<evidence type="ECO:0000256" key="2">
    <source>
        <dbReference type="ARBA" id="ARBA00022574"/>
    </source>
</evidence>
<gene>
    <name evidence="7" type="ORF">B4U79_05931</name>
</gene>
<feature type="repeat" description="WD" evidence="5">
    <location>
        <begin position="568"/>
        <end position="609"/>
    </location>
</feature>
<dbReference type="Proteomes" id="UP000285301">
    <property type="component" value="Unassembled WGS sequence"/>
</dbReference>
<keyword evidence="8" id="KW-1185">Reference proteome</keyword>
<feature type="repeat" description="WD" evidence="5">
    <location>
        <begin position="610"/>
        <end position="642"/>
    </location>
</feature>
<feature type="repeat" description="WD" evidence="5">
    <location>
        <begin position="102"/>
        <end position="144"/>
    </location>
</feature>
<dbReference type="Gene3D" id="2.130.10.10">
    <property type="entry name" value="YVTN repeat-like/Quinoprotein amine dehydrogenase"/>
    <property type="match status" value="3"/>
</dbReference>
<dbReference type="InterPro" id="IPR001680">
    <property type="entry name" value="WD40_rpt"/>
</dbReference>
<sequence length="812" mass="92329">MTKHVLKESLAVRRKIEPIFTCLKLRIDESGQFLFTCCENKIKVIDIQNGTVLKQIPPNDELDDEIVNFIENDAYLFIAYKSGFIKQWSLKSEELSLKRTWNTSHIGAISFMTFDSVTKTLLATGGSDSLIKIWDTERQYITHYLKGCSGFVSYVQFHPKPIADAPYYLLASGAHDCVVNVYDLKLNKLVNKLEGHSAVVTGIHFFTNDDSDYVLTCSRDKILIVWSLENFTSVRKIPVFESLESLFLIPKNKNFRNIEHDGNLVVTAGEKGVLKVFNIEKGNLVYEQENSILSVDDNEDQQSQLITQLVYSAKSEEIAVVSFENNILFYKLADFTLIRQFVGYNDEVLDVKFLGEEENFVVVATNSKHIKIFDLQSFNCSIIKGHSDIVLAIAVFQIDPFIFASSSKDNTIRVWKFNPETLTAICLFRGSGHSHSVTSISAPFRSLDWVVSGSEDTTMKLWRIPNIKKAMVENVSLTSKTAVRAHEKDINSIAVSPNDKLICTGSQDKTAKLWSVGDRLELAGVLRGHRRGIWCVIFSPVDQVVATSSADATIKIWSISDLSCLKTFEGHDCSVLKVQFITKGMQLISTSSDGNLKLWTVKSNECTKTIDAHDNKIWSFAVSKDEQTIITGSSDSRIVFWKDVTIEEQEEAAAKMEKLVEQEQTLANLMRKKKWKKAIKVAILLEQPFRALNIIKEIIYEEEYKEGDKEDLVKESLSGLREDQLLSLLRYAVKWNTNSKHCEAAQRVLRIIFSEMPPETLLKIPEAKETVESLLPFTERHFNRLSYLHQQVNFMEFLWSNMKLTDISEVKQ</sequence>
<evidence type="ECO:0000256" key="4">
    <source>
        <dbReference type="ARBA" id="ARBA00023242"/>
    </source>
</evidence>
<dbReference type="FunFam" id="2.130.10.10:FF:000230">
    <property type="entry name" value="Transducin beta-like protein 3"/>
    <property type="match status" value="1"/>
</dbReference>
<evidence type="ECO:0000313" key="8">
    <source>
        <dbReference type="Proteomes" id="UP000285301"/>
    </source>
</evidence>
<feature type="repeat" description="WD" evidence="5">
    <location>
        <begin position="193"/>
        <end position="236"/>
    </location>
</feature>
<feature type="repeat" description="WD" evidence="5">
    <location>
        <begin position="430"/>
        <end position="472"/>
    </location>
</feature>
<feature type="repeat" description="WD" evidence="5">
    <location>
        <begin position="526"/>
        <end position="567"/>
    </location>
</feature>
<reference evidence="7 8" key="1">
    <citation type="journal article" date="2018" name="Gigascience">
        <title>Genomes of trombidid mites reveal novel predicted allergens and laterally-transferred genes associated with secondary metabolism.</title>
        <authorList>
            <person name="Dong X."/>
            <person name="Chaisiri K."/>
            <person name="Xia D."/>
            <person name="Armstrong S.D."/>
            <person name="Fang Y."/>
            <person name="Donnelly M.J."/>
            <person name="Kadowaki T."/>
            <person name="McGarry J.W."/>
            <person name="Darby A.C."/>
            <person name="Makepeace B.L."/>
        </authorList>
    </citation>
    <scope>NUCLEOTIDE SEQUENCE [LARGE SCALE GENOMIC DNA]</scope>
    <source>
        <strain evidence="7">UoL-WK</strain>
    </source>
</reference>
<dbReference type="PRINTS" id="PR00320">
    <property type="entry name" value="GPROTEINBRPT"/>
</dbReference>
<keyword evidence="2 5" id="KW-0853">WD repeat</keyword>
<name>A0A3S3P9D7_9ACAR</name>
<dbReference type="InterPro" id="IPR015943">
    <property type="entry name" value="WD40/YVTN_repeat-like_dom_sf"/>
</dbReference>
<dbReference type="PROSITE" id="PS50294">
    <property type="entry name" value="WD_REPEATS_REGION"/>
    <property type="match status" value="5"/>
</dbReference>
<dbReference type="InterPro" id="IPR020472">
    <property type="entry name" value="WD40_PAC1"/>
</dbReference>
<dbReference type="PANTHER" id="PTHR19854:SF15">
    <property type="entry name" value="TRANSDUCIN BETA-LIKE PROTEIN 3"/>
    <property type="match status" value="1"/>
</dbReference>
<evidence type="ECO:0000259" key="6">
    <source>
        <dbReference type="Pfam" id="PF08625"/>
    </source>
</evidence>
<dbReference type="Pfam" id="PF00400">
    <property type="entry name" value="WD40"/>
    <property type="match status" value="8"/>
</dbReference>
<evidence type="ECO:0000256" key="1">
    <source>
        <dbReference type="ARBA" id="ARBA00004604"/>
    </source>
</evidence>
<dbReference type="InterPro" id="IPR019775">
    <property type="entry name" value="WD40_repeat_CS"/>
</dbReference>
<dbReference type="PROSITE" id="PS50082">
    <property type="entry name" value="WD_REPEATS_2"/>
    <property type="match status" value="8"/>
</dbReference>
<evidence type="ECO:0000256" key="3">
    <source>
        <dbReference type="ARBA" id="ARBA00022737"/>
    </source>
</evidence>
<dbReference type="Pfam" id="PF08625">
    <property type="entry name" value="Utp13"/>
    <property type="match status" value="1"/>
</dbReference>
<dbReference type="GO" id="GO:0032040">
    <property type="term" value="C:small-subunit processome"/>
    <property type="evidence" value="ECO:0007669"/>
    <property type="project" value="InterPro"/>
</dbReference>
<evidence type="ECO:0000256" key="5">
    <source>
        <dbReference type="PROSITE-ProRule" id="PRU00221"/>
    </source>
</evidence>
<feature type="repeat" description="WD" evidence="5">
    <location>
        <begin position="483"/>
        <end position="516"/>
    </location>
</feature>
<dbReference type="AlphaFoldDB" id="A0A3S3P9D7"/>
<protein>
    <submittedName>
        <fullName evidence="7">Transducin beta-like protein 3</fullName>
    </submittedName>
</protein>
<evidence type="ECO:0000313" key="7">
    <source>
        <dbReference type="EMBL" id="RWS08046.1"/>
    </source>
</evidence>
<comment type="subcellular location">
    <subcellularLocation>
        <location evidence="1">Nucleus</location>
        <location evidence="1">Nucleolus</location>
    </subcellularLocation>
</comment>
<dbReference type="GO" id="GO:0000472">
    <property type="term" value="P:endonucleolytic cleavage to generate mature 5'-end of SSU-rRNA from (SSU-rRNA, 5.8S rRNA, LSU-rRNA)"/>
    <property type="evidence" value="ECO:0007669"/>
    <property type="project" value="TreeGrafter"/>
</dbReference>
<proteinExistence type="predicted"/>
<organism evidence="7 8">
    <name type="scientific">Dinothrombium tinctorium</name>
    <dbReference type="NCBI Taxonomy" id="1965070"/>
    <lineage>
        <taxon>Eukaryota</taxon>
        <taxon>Metazoa</taxon>
        <taxon>Ecdysozoa</taxon>
        <taxon>Arthropoda</taxon>
        <taxon>Chelicerata</taxon>
        <taxon>Arachnida</taxon>
        <taxon>Acari</taxon>
        <taxon>Acariformes</taxon>
        <taxon>Trombidiformes</taxon>
        <taxon>Prostigmata</taxon>
        <taxon>Anystina</taxon>
        <taxon>Parasitengona</taxon>
        <taxon>Trombidioidea</taxon>
        <taxon>Trombidiidae</taxon>
        <taxon>Dinothrombium</taxon>
    </lineage>
</organism>
<comment type="caution">
    <text evidence="7">The sequence shown here is derived from an EMBL/GenBank/DDBJ whole genome shotgun (WGS) entry which is preliminary data.</text>
</comment>
<dbReference type="STRING" id="1965070.A0A3S3P9D7"/>
<dbReference type="SUPFAM" id="SSF50978">
    <property type="entry name" value="WD40 repeat-like"/>
    <property type="match status" value="2"/>
</dbReference>
<dbReference type="EMBL" id="NCKU01003164">
    <property type="protein sequence ID" value="RWS08046.1"/>
    <property type="molecule type" value="Genomic_DNA"/>
</dbReference>
<dbReference type="CDD" id="cd00200">
    <property type="entry name" value="WD40"/>
    <property type="match status" value="1"/>
</dbReference>
<feature type="repeat" description="WD" evidence="5">
    <location>
        <begin position="383"/>
        <end position="425"/>
    </location>
</feature>
<dbReference type="PROSITE" id="PS00678">
    <property type="entry name" value="WD_REPEATS_1"/>
    <property type="match status" value="1"/>
</dbReference>
<keyword evidence="3" id="KW-0677">Repeat</keyword>
<keyword evidence="4" id="KW-0539">Nucleus</keyword>
<dbReference type="InterPro" id="IPR036322">
    <property type="entry name" value="WD40_repeat_dom_sf"/>
</dbReference>
<dbReference type="GO" id="GO:0034511">
    <property type="term" value="F:U3 snoRNA binding"/>
    <property type="evidence" value="ECO:0007669"/>
    <property type="project" value="TreeGrafter"/>
</dbReference>
<dbReference type="GO" id="GO:0000480">
    <property type="term" value="P:endonucleolytic cleavage in 5'-ETS of tricistronic rRNA transcript (SSU-rRNA, 5.8S rRNA, LSU-rRNA)"/>
    <property type="evidence" value="ECO:0007669"/>
    <property type="project" value="TreeGrafter"/>
</dbReference>